<dbReference type="PANTHER" id="PTHR43002">
    <property type="entry name" value="GLYCOGEN DEBRANCHING ENZYME"/>
    <property type="match status" value="1"/>
</dbReference>
<dbReference type="CDD" id="cd02856">
    <property type="entry name" value="E_set_GDE_Isoamylase_N"/>
    <property type="match status" value="1"/>
</dbReference>
<dbReference type="InterPro" id="IPR004193">
    <property type="entry name" value="Glyco_hydro_13_N"/>
</dbReference>
<dbReference type="Pfam" id="PF00128">
    <property type="entry name" value="Alpha-amylase"/>
    <property type="match status" value="1"/>
</dbReference>
<dbReference type="EMBL" id="FNBE01000004">
    <property type="protein sequence ID" value="SDF27175.1"/>
    <property type="molecule type" value="Genomic_DNA"/>
</dbReference>
<accession>A0A1G7JQM0</accession>
<keyword evidence="2" id="KW-0378">Hydrolase</keyword>
<dbReference type="AlphaFoldDB" id="A0A1G7JQM0"/>
<evidence type="ECO:0000313" key="7">
    <source>
        <dbReference type="Proteomes" id="UP000198967"/>
    </source>
</evidence>
<feature type="compositionally biased region" description="Basic and acidic residues" evidence="4">
    <location>
        <begin position="474"/>
        <end position="488"/>
    </location>
</feature>
<organism evidence="6 7">
    <name type="scientific">Pseudonocardia oroxyli</name>
    <dbReference type="NCBI Taxonomy" id="366584"/>
    <lineage>
        <taxon>Bacteria</taxon>
        <taxon>Bacillati</taxon>
        <taxon>Actinomycetota</taxon>
        <taxon>Actinomycetes</taxon>
        <taxon>Pseudonocardiales</taxon>
        <taxon>Pseudonocardiaceae</taxon>
        <taxon>Pseudonocardia</taxon>
    </lineage>
</organism>
<feature type="domain" description="Glycosyl hydrolase family 13 catalytic" evidence="5">
    <location>
        <begin position="166"/>
        <end position="570"/>
    </location>
</feature>
<evidence type="ECO:0000256" key="2">
    <source>
        <dbReference type="ARBA" id="ARBA00022801"/>
    </source>
</evidence>
<reference evidence="6 7" key="1">
    <citation type="submission" date="2016-10" db="EMBL/GenBank/DDBJ databases">
        <authorList>
            <person name="de Groot N.N."/>
        </authorList>
    </citation>
    <scope>NUCLEOTIDE SEQUENCE [LARGE SCALE GENOMIC DNA]</scope>
    <source>
        <strain evidence="6 7">CGMCC 4.3143</strain>
    </source>
</reference>
<dbReference type="CDD" id="cd11326">
    <property type="entry name" value="AmyAc_Glg_debranch"/>
    <property type="match status" value="1"/>
</dbReference>
<feature type="region of interest" description="Disordered" evidence="4">
    <location>
        <begin position="474"/>
        <end position="498"/>
    </location>
</feature>
<dbReference type="InterPro" id="IPR044505">
    <property type="entry name" value="GlgX_Isoamylase_N_E_set"/>
</dbReference>
<dbReference type="Pfam" id="PF02922">
    <property type="entry name" value="CBM_48"/>
    <property type="match status" value="1"/>
</dbReference>
<dbReference type="InterPro" id="IPR013780">
    <property type="entry name" value="Glyco_hydro_b"/>
</dbReference>
<dbReference type="GO" id="GO:0005980">
    <property type="term" value="P:glycogen catabolic process"/>
    <property type="evidence" value="ECO:0007669"/>
    <property type="project" value="InterPro"/>
</dbReference>
<evidence type="ECO:0000256" key="3">
    <source>
        <dbReference type="ARBA" id="ARBA00023295"/>
    </source>
</evidence>
<dbReference type="SMART" id="SM00642">
    <property type="entry name" value="Aamy"/>
    <property type="match status" value="1"/>
</dbReference>
<sequence length="714" mass="81033">MTYRQNHGVHIWPGSPYPLGSTFDGGGTNFAIFSEVADSIELCLFDDEGREERVVLPERNGLIWHGYLPRVGPGQRYGYRVHGPYDPARGQRCNPAKLLLDPYAKAVDGEYRWNEALFSYRFGDPSSFNDTDSAPYAATSVVISPYFDWQGDRPLRIPYNETVVYEAHVRGMTMRHPDIPDDVRGTYAGLSHPVMIDHFKQLGVTAVELMPVHQFVHDSTLADKGLRNYWGYNTIGFFAPHNGYACFGTRGEQVTEFKSMVRALHRAGIEVILDVVYNHTAEGNHLGPTLSFRGVDNQAYYRLVDGDEAYYFDTTGTGNSLNVRHHESLRLLMDSLRYWVTEMHVDGFRFDLASSLAREFHAVDRLSAFFDLVNQDPVVSQVKLIAEPWDVGDGGYQVGGFPPLWTEWNGRYRDTVRDFWRGEPRSLGEFAARFTGSSDLYEADNRRPIASINFVTAHDGFTLEDLVSYNEKHNEANGEDNRDGESHNRSWNHGAEGPTEDVAVHALRERQKRNILATLLLSQGVPMLAHGDELGRTQLGNNNVYCQDNELAWVDWTRAREFDVQTDFVARLTALRAKHPIFRRQRFFQGRPIEGSSIEDIAWLKPNGRQMTDEDWQRAGTQSLMIYLNGQGIPDRDMLGMQVIDDSFLLLVNASHQQVTCYLPDDSYGRAWETVIDTADPLLAGARRRSHKSNARLRVIPRSMLVLRCTVPPA</sequence>
<dbReference type="InterPro" id="IPR013783">
    <property type="entry name" value="Ig-like_fold"/>
</dbReference>
<comment type="similarity">
    <text evidence="1">Belongs to the glycosyl hydrolase 13 family.</text>
</comment>
<dbReference type="InterPro" id="IPR006047">
    <property type="entry name" value="GH13_cat_dom"/>
</dbReference>
<dbReference type="SUPFAM" id="SSF81296">
    <property type="entry name" value="E set domains"/>
    <property type="match status" value="1"/>
</dbReference>
<dbReference type="Proteomes" id="UP000198967">
    <property type="component" value="Unassembled WGS sequence"/>
</dbReference>
<dbReference type="InterPro" id="IPR017853">
    <property type="entry name" value="GH"/>
</dbReference>
<name>A0A1G7JQM0_PSEOR</name>
<dbReference type="STRING" id="366584.SAMN05216377_104129"/>
<dbReference type="Gene3D" id="2.60.40.1180">
    <property type="entry name" value="Golgi alpha-mannosidase II"/>
    <property type="match status" value="1"/>
</dbReference>
<dbReference type="NCBIfam" id="TIGR02100">
    <property type="entry name" value="glgX_debranch"/>
    <property type="match status" value="1"/>
</dbReference>
<keyword evidence="7" id="KW-1185">Reference proteome</keyword>
<dbReference type="Gene3D" id="2.60.40.10">
    <property type="entry name" value="Immunoglobulins"/>
    <property type="match status" value="1"/>
</dbReference>
<dbReference type="InterPro" id="IPR011837">
    <property type="entry name" value="Glycogen_debranch_GlgX"/>
</dbReference>
<evidence type="ECO:0000259" key="5">
    <source>
        <dbReference type="SMART" id="SM00642"/>
    </source>
</evidence>
<evidence type="ECO:0000313" key="6">
    <source>
        <dbReference type="EMBL" id="SDF27175.1"/>
    </source>
</evidence>
<evidence type="ECO:0000256" key="1">
    <source>
        <dbReference type="ARBA" id="ARBA00008061"/>
    </source>
</evidence>
<dbReference type="SUPFAM" id="SSF51011">
    <property type="entry name" value="Glycosyl hydrolase domain"/>
    <property type="match status" value="1"/>
</dbReference>
<dbReference type="GO" id="GO:0004135">
    <property type="term" value="F:amylo-alpha-1,6-glucosidase activity"/>
    <property type="evidence" value="ECO:0007669"/>
    <property type="project" value="InterPro"/>
</dbReference>
<dbReference type="Gene3D" id="3.20.20.80">
    <property type="entry name" value="Glycosidases"/>
    <property type="match status" value="1"/>
</dbReference>
<protein>
    <submittedName>
        <fullName evidence="6">Glycogen operon protein</fullName>
    </submittedName>
</protein>
<keyword evidence="3" id="KW-0326">Glycosidase</keyword>
<dbReference type="InterPro" id="IPR014756">
    <property type="entry name" value="Ig_E-set"/>
</dbReference>
<evidence type="ECO:0000256" key="4">
    <source>
        <dbReference type="SAM" id="MobiDB-lite"/>
    </source>
</evidence>
<gene>
    <name evidence="6" type="ORF">SAMN05216377_104129</name>
</gene>
<dbReference type="SUPFAM" id="SSF51445">
    <property type="entry name" value="(Trans)glycosidases"/>
    <property type="match status" value="1"/>
</dbReference>
<proteinExistence type="inferred from homology"/>